<dbReference type="PANTHER" id="PTHR30189:SF1">
    <property type="entry name" value="LPS-ASSEMBLY PROTEIN LPTD"/>
    <property type="match status" value="1"/>
</dbReference>
<evidence type="ECO:0000313" key="10">
    <source>
        <dbReference type="Proteomes" id="UP001589628"/>
    </source>
</evidence>
<comment type="subunit">
    <text evidence="4">Component of the lipopolysaccharide transport and assembly complex. Interacts with LptE and LptA.</text>
</comment>
<feature type="compositionally biased region" description="Low complexity" evidence="5">
    <location>
        <begin position="104"/>
        <end position="165"/>
    </location>
</feature>
<organism evidence="9 10">
    <name type="scientific">Balneatrix alpica</name>
    <dbReference type="NCBI Taxonomy" id="75684"/>
    <lineage>
        <taxon>Bacteria</taxon>
        <taxon>Pseudomonadati</taxon>
        <taxon>Pseudomonadota</taxon>
        <taxon>Gammaproteobacteria</taxon>
        <taxon>Oceanospirillales</taxon>
        <taxon>Balneatrichaceae</taxon>
        <taxon>Balneatrix</taxon>
    </lineage>
</organism>
<reference evidence="9 10" key="1">
    <citation type="submission" date="2024-09" db="EMBL/GenBank/DDBJ databases">
        <authorList>
            <person name="Sun Q."/>
            <person name="Mori K."/>
        </authorList>
    </citation>
    <scope>NUCLEOTIDE SEQUENCE [LARGE SCALE GENOMIC DNA]</scope>
    <source>
        <strain evidence="9 10">ATCC 51285</strain>
    </source>
</reference>
<evidence type="ECO:0000256" key="4">
    <source>
        <dbReference type="HAMAP-Rule" id="MF_01411"/>
    </source>
</evidence>
<accession>A0ABV5ZD94</accession>
<keyword evidence="10" id="KW-1185">Reference proteome</keyword>
<dbReference type="InterPro" id="IPR007543">
    <property type="entry name" value="LptD_C"/>
</dbReference>
<evidence type="ECO:0000256" key="5">
    <source>
        <dbReference type="SAM" id="MobiDB-lite"/>
    </source>
</evidence>
<feature type="region of interest" description="Disordered" evidence="5">
    <location>
        <begin position="73"/>
        <end position="174"/>
    </location>
</feature>
<feature type="signal peptide" evidence="4">
    <location>
        <begin position="1"/>
        <end position="30"/>
    </location>
</feature>
<evidence type="ECO:0000256" key="3">
    <source>
        <dbReference type="ARBA" id="ARBA00023237"/>
    </source>
</evidence>
<comment type="subcellular location">
    <subcellularLocation>
        <location evidence="4">Cell outer membrane</location>
    </subcellularLocation>
</comment>
<gene>
    <name evidence="4 9" type="primary">lptD</name>
    <name evidence="9" type="ORF">ACFFLH_12415</name>
</gene>
<name>A0ABV5ZD94_9GAMM</name>
<comment type="function">
    <text evidence="4">Together with LptE, is involved in the assembly of lipopolysaccharide (LPS) at the surface of the outer membrane.</text>
</comment>
<keyword evidence="1 4" id="KW-0732">Signal</keyword>
<comment type="similarity">
    <text evidence="4">Belongs to the LptD family.</text>
</comment>
<dbReference type="Pfam" id="PF04453">
    <property type="entry name" value="LptD"/>
    <property type="match status" value="1"/>
</dbReference>
<feature type="compositionally biased region" description="Low complexity" evidence="5">
    <location>
        <begin position="73"/>
        <end position="96"/>
    </location>
</feature>
<dbReference type="InterPro" id="IPR050218">
    <property type="entry name" value="LptD"/>
</dbReference>
<protein>
    <recommendedName>
        <fullName evidence="4">LPS-assembly protein LptD</fullName>
    </recommendedName>
</protein>
<dbReference type="Proteomes" id="UP001589628">
    <property type="component" value="Unassembled WGS sequence"/>
</dbReference>
<evidence type="ECO:0000259" key="7">
    <source>
        <dbReference type="Pfam" id="PF04453"/>
    </source>
</evidence>
<evidence type="ECO:0000259" key="6">
    <source>
        <dbReference type="Pfam" id="PF03968"/>
    </source>
</evidence>
<dbReference type="InterPro" id="IPR045659">
    <property type="entry name" value="LptD_2"/>
</dbReference>
<feature type="domain" description="LPS-assembly protein LptD central" evidence="8">
    <location>
        <begin position="379"/>
        <end position="463"/>
    </location>
</feature>
<sequence length="950" mass="106567" precursor="true">MAAPRFVKTPLMLAISTALIVMQQSQSVAAAQGNDWQCSQLANGQWNCSPNPEAGSAVQSYAIDAAPAVTTDAVAPEMSAASQEQAPPAPSSTQAPPSAPEPTPAAVQPSAQASDATAEAATSTLAAETSSRILPEAVAEPAATTNTATATNSAEASATTTNRATDSVASPTLAQPRQYAGVQGWPLESPPANAIAGQHSYLDWYANPQGVDPLSHCSGQYIEPAFSADDLQLPSDQQQTYLLAERSETRLNENTQLYGPVQMRRGAQRISADYAEYDQAQELVSLKGNIRYREPGLLVVGQSGQLDMANGRNQLNNVEYVQQARQLRGEAVAIQTYPGAVTQLRQASFTRCEPGNNSWSILGTEINLYHAEGFGEARNATLRLGNVPVFYLPWFSFPISDERKSGFLYPSVRHTKNSGLEIALPYYLNLAPNYDATLTPRIIEKRGLLVESEFRYLNHYSYNVFNAALLPYDDKTGDARWLAGITHQGTPWQGWHSTINATKVSDKDYLRDLSTKLKVDTDSHLDQEVSLRYYQPLWNAGIRFKRYQTLDATTTGPYQEMPRLDVQGTIPEDNRALAANYRGQYTYFTRHPQNLTATTKVEGQRSLAELNSRYEWIRPWAHVIPRVRLNQRFYQLENTQAGQDTSPSIFLPTFSLDTGLAAEREYQLGNQRLRQTLEPRLFYVYTPYRDQDQLPLFDTDQFSFNYDQLWRDRRFSGEDRLADMNQVSYGLTTRFFDDEGVQRLLLGAGQAYYFSDRKVRLNASDPDLTTQVSPIAGRAEVGLHENVRLYGDLVYSGKYDLLTDRSLTLRYQSDQDHIASFRVRRYFKDHPEADGLDRNNEEYQTDLSFIWPLSAQYSLLARWNHDLKEKRSLETLIGLEYENCCWRIRGMHRHWYDGDAPVAERNRNGVFLQFILKGLAGFDTVQGDGANTKSVLEGITGFNERELNSR</sequence>
<keyword evidence="3 4" id="KW-0998">Cell outer membrane</keyword>
<dbReference type="RefSeq" id="WP_027314192.1">
    <property type="nucleotide sequence ID" value="NZ_JBHLZN010000004.1"/>
</dbReference>
<comment type="caution">
    <text evidence="4">Lacks conserved residue(s) required for the propagation of feature annotation.</text>
</comment>
<dbReference type="PANTHER" id="PTHR30189">
    <property type="entry name" value="LPS-ASSEMBLY PROTEIN"/>
    <property type="match status" value="1"/>
</dbReference>
<evidence type="ECO:0000256" key="1">
    <source>
        <dbReference type="ARBA" id="ARBA00022729"/>
    </source>
</evidence>
<dbReference type="InterPro" id="IPR020889">
    <property type="entry name" value="LipoPS_assembly_LptD"/>
</dbReference>
<dbReference type="Pfam" id="PF19838">
    <property type="entry name" value="LptD_2"/>
    <property type="match status" value="1"/>
</dbReference>
<keyword evidence="2 4" id="KW-0472">Membrane</keyword>
<proteinExistence type="inferred from homology"/>
<comment type="caution">
    <text evidence="9">The sequence shown here is derived from an EMBL/GenBank/DDBJ whole genome shotgun (WGS) entry which is preliminary data.</text>
</comment>
<feature type="domain" description="LptD C-terminal" evidence="7">
    <location>
        <begin position="480"/>
        <end position="855"/>
    </location>
</feature>
<feature type="chain" id="PRO_5044936064" description="LPS-assembly protein LptD" evidence="4">
    <location>
        <begin position="31"/>
        <end position="950"/>
    </location>
</feature>
<dbReference type="Pfam" id="PF03968">
    <property type="entry name" value="LptD_N"/>
    <property type="match status" value="1"/>
</dbReference>
<dbReference type="InterPro" id="IPR005653">
    <property type="entry name" value="OstA-like_N"/>
</dbReference>
<evidence type="ECO:0000259" key="8">
    <source>
        <dbReference type="Pfam" id="PF19838"/>
    </source>
</evidence>
<dbReference type="HAMAP" id="MF_01411">
    <property type="entry name" value="LPS_assembly_LptD"/>
    <property type="match status" value="1"/>
</dbReference>
<evidence type="ECO:0000313" key="9">
    <source>
        <dbReference type="EMBL" id="MFB9887215.1"/>
    </source>
</evidence>
<feature type="domain" description="Organic solvent tolerance-like N-terminal" evidence="6">
    <location>
        <begin position="246"/>
        <end position="373"/>
    </location>
</feature>
<dbReference type="EMBL" id="JBHLZN010000004">
    <property type="protein sequence ID" value="MFB9887215.1"/>
    <property type="molecule type" value="Genomic_DNA"/>
</dbReference>
<evidence type="ECO:0000256" key="2">
    <source>
        <dbReference type="ARBA" id="ARBA00023136"/>
    </source>
</evidence>